<dbReference type="STRING" id="646529.Desaci_4032"/>
<dbReference type="InterPro" id="IPR000510">
    <property type="entry name" value="Nase/OxRdtase_comp1"/>
</dbReference>
<dbReference type="CDD" id="cd01966">
    <property type="entry name" value="Nitrogenase_NifN_1"/>
    <property type="match status" value="1"/>
</dbReference>
<accession>I4DAS3</accession>
<protein>
    <recommendedName>
        <fullName evidence="4">Nitrogenase iron-molybdenum cofactor biosynthesis protein NifN</fullName>
    </recommendedName>
</protein>
<dbReference type="RefSeq" id="WP_014828883.1">
    <property type="nucleotide sequence ID" value="NC_018068.1"/>
</dbReference>
<comment type="function">
    <text evidence="1">This protein may play a role in the biosynthesis of the prosthetic group of nitrogenase (FeMo cofactor).</text>
</comment>
<dbReference type="Proteomes" id="UP000002892">
    <property type="component" value="Chromosome"/>
</dbReference>
<reference evidence="8 9" key="1">
    <citation type="journal article" date="2012" name="J. Bacteriol.">
        <title>Complete genome sequences of Desulfosporosinus orientis DSM765T, Desulfosporosinus youngiae DSM17734T, Desulfosporosinus meridiei DSM13257T, and Desulfosporosinus acidiphilus DSM22704T.</title>
        <authorList>
            <person name="Pester M."/>
            <person name="Brambilla E."/>
            <person name="Alazard D."/>
            <person name="Rattei T."/>
            <person name="Weinmaier T."/>
            <person name="Han J."/>
            <person name="Lucas S."/>
            <person name="Lapidus A."/>
            <person name="Cheng J.F."/>
            <person name="Goodwin L."/>
            <person name="Pitluck S."/>
            <person name="Peters L."/>
            <person name="Ovchinnikova G."/>
            <person name="Teshima H."/>
            <person name="Detter J.C."/>
            <person name="Han C.S."/>
            <person name="Tapia R."/>
            <person name="Land M.L."/>
            <person name="Hauser L."/>
            <person name="Kyrpides N.C."/>
            <person name="Ivanova N.N."/>
            <person name="Pagani I."/>
            <person name="Huntmann M."/>
            <person name="Wei C.L."/>
            <person name="Davenport K.W."/>
            <person name="Daligault H."/>
            <person name="Chain P.S."/>
            <person name="Chen A."/>
            <person name="Mavromatis K."/>
            <person name="Markowitz V."/>
            <person name="Szeto E."/>
            <person name="Mikhailova N."/>
            <person name="Pati A."/>
            <person name="Wagner M."/>
            <person name="Woyke T."/>
            <person name="Ollivier B."/>
            <person name="Klenk H.P."/>
            <person name="Spring S."/>
            <person name="Loy A."/>
        </authorList>
    </citation>
    <scope>NUCLEOTIDE SEQUENCE [LARGE SCALE GENOMIC DNA]</scope>
    <source>
        <strain evidence="9">DSM 22704 / JCM 16185 / SJ4</strain>
    </source>
</reference>
<dbReference type="AlphaFoldDB" id="I4DAS3"/>
<evidence type="ECO:0000259" key="7">
    <source>
        <dbReference type="Pfam" id="PF00148"/>
    </source>
</evidence>
<dbReference type="OrthoDB" id="9800746at2"/>
<evidence type="ECO:0000256" key="3">
    <source>
        <dbReference type="ARBA" id="ARBA00011002"/>
    </source>
</evidence>
<feature type="domain" description="Nitrogenase/oxidoreductase component 1" evidence="7">
    <location>
        <begin position="16"/>
        <end position="440"/>
    </location>
</feature>
<dbReference type="HOGENOM" id="CLU_025876_2_0_9"/>
<dbReference type="PANTHER" id="PTHR33712">
    <property type="entry name" value="LIGHT-INDEPENDENT PROTOCHLOROPHYLLIDE REDUCTASE SUBUNIT B"/>
    <property type="match status" value="1"/>
</dbReference>
<dbReference type="UniPathway" id="UPA00782"/>
<evidence type="ECO:0000256" key="5">
    <source>
        <dbReference type="ARBA" id="ARBA00023231"/>
    </source>
</evidence>
<dbReference type="eggNOG" id="COG2710">
    <property type="taxonomic scope" value="Bacteria"/>
</dbReference>
<dbReference type="PROSITE" id="PS00699">
    <property type="entry name" value="NITROGENASE_1_1"/>
    <property type="match status" value="1"/>
</dbReference>
<organism evidence="8 9">
    <name type="scientific">Desulfosporosinus acidiphilus (strain DSM 22704 / JCM 16185 / SJ4)</name>
    <dbReference type="NCBI Taxonomy" id="646529"/>
    <lineage>
        <taxon>Bacteria</taxon>
        <taxon>Bacillati</taxon>
        <taxon>Bacillota</taxon>
        <taxon>Clostridia</taxon>
        <taxon>Eubacteriales</taxon>
        <taxon>Desulfitobacteriaceae</taxon>
        <taxon>Desulfosporosinus</taxon>
    </lineage>
</organism>
<comment type="similarity">
    <text evidence="3 6">Belongs to the NifD/NifK/NifE/NifN family.</text>
</comment>
<evidence type="ECO:0000256" key="1">
    <source>
        <dbReference type="ARBA" id="ARBA00003171"/>
    </source>
</evidence>
<dbReference type="EMBL" id="CP003639">
    <property type="protein sequence ID" value="AFM42897.1"/>
    <property type="molecule type" value="Genomic_DNA"/>
</dbReference>
<dbReference type="InterPro" id="IPR005975">
    <property type="entry name" value="Nase_Mo-Fe_CF"/>
</dbReference>
<keyword evidence="5 6" id="KW-0535">Nitrogen fixation</keyword>
<name>I4DAS3_DESAJ</name>
<dbReference type="SUPFAM" id="SSF53807">
    <property type="entry name" value="Helical backbone' metal receptor"/>
    <property type="match status" value="1"/>
</dbReference>
<evidence type="ECO:0000256" key="6">
    <source>
        <dbReference type="RuleBase" id="RU004021"/>
    </source>
</evidence>
<evidence type="ECO:0000313" key="9">
    <source>
        <dbReference type="Proteomes" id="UP000002892"/>
    </source>
</evidence>
<evidence type="ECO:0000256" key="2">
    <source>
        <dbReference type="ARBA" id="ARBA00005155"/>
    </source>
</evidence>
<dbReference type="Gene3D" id="3.40.50.1980">
    <property type="entry name" value="Nitrogenase molybdenum iron protein domain"/>
    <property type="match status" value="3"/>
</dbReference>
<dbReference type="GO" id="GO:0016163">
    <property type="term" value="F:nitrogenase activity"/>
    <property type="evidence" value="ECO:0007669"/>
    <property type="project" value="InterPro"/>
</dbReference>
<evidence type="ECO:0000313" key="8">
    <source>
        <dbReference type="EMBL" id="AFM42897.1"/>
    </source>
</evidence>
<dbReference type="InterPro" id="IPR000318">
    <property type="entry name" value="Nase_comp1_CS"/>
</dbReference>
<dbReference type="GO" id="GO:0065003">
    <property type="term" value="P:protein-containing complex assembly"/>
    <property type="evidence" value="ECO:0007669"/>
    <property type="project" value="InterPro"/>
</dbReference>
<comment type="pathway">
    <text evidence="2">Cofactor biosynthesis; Fe-Mo cofactor biosynthesis.</text>
</comment>
<dbReference type="NCBIfam" id="TIGR01285">
    <property type="entry name" value="nifN"/>
    <property type="match status" value="1"/>
</dbReference>
<proteinExistence type="inferred from homology"/>
<keyword evidence="9" id="KW-1185">Reference proteome</keyword>
<dbReference type="InterPro" id="IPR050152">
    <property type="entry name" value="ChlB/BchB/BchZ"/>
</dbReference>
<sequence length="442" mass="47816">MTKIRSYQGNPQKNSPALGATLAFLGVNGLLALLHGSQGCSSFIRLQLSRHFREPIPLNSTALLEDSAIFGGWEHLKKGIAVAADKYKPQIIGVLSTGLTETFGDDMVSALSSLRSERTDLLDLPVVLAGTPDYIGSMQEGYQRTVESLLTTLAVNSEIDEVVSGNYRDELGSKTMTQGEDIPALALLPGCHLTPGDVDELKEIVTLFGYHPITIPDLSISLDGHAELEAAPLVQGGTPLEDFRRLAKCKACFSFGLSMEKAGEFLKRTYAIPHTNFPSLTGLSATDSFILTLARTAGKPIPAKLLRQRDRLLDTMVDFHDQLGKLKVAVALEVDLLYSLASCLVEMGSEITLALAASQSGIHKFSLPVPIEVGDLEDLEEGAQTGKLIIANSNGRQAAELLKIPHLRAGLPVFDRVGYPQKRWIGYEGTQQFLFDALNSQS</sequence>
<dbReference type="PANTHER" id="PTHR33712:SF7">
    <property type="entry name" value="LIGHT-INDEPENDENT PROTOCHLOROPHYLLIDE REDUCTASE SUBUNIT B"/>
    <property type="match status" value="1"/>
</dbReference>
<gene>
    <name evidence="8" type="ordered locus">Desaci_4032</name>
</gene>
<dbReference type="KEGG" id="dai:Desaci_4032"/>
<dbReference type="Pfam" id="PF00148">
    <property type="entry name" value="Oxidored_nitro"/>
    <property type="match status" value="1"/>
</dbReference>
<dbReference type="Gene3D" id="6.10.250.1090">
    <property type="match status" value="1"/>
</dbReference>
<evidence type="ECO:0000256" key="4">
    <source>
        <dbReference type="ARBA" id="ARBA00013282"/>
    </source>
</evidence>